<sequence>MTPADPVSSPVGALGLLAVLLVIVAALVRGLRPRPAPFLPGREEPRCRPGHDRTVPRFLSAASRRPRAASLVLVLAIVAGASLIGSPAVAQPFDCTQAPEPDRPGTGLVGSIDPPRTDGGEPGSVYREVGYAGMTWHNYDLGCAGGVLNPATTTDTWLGNQTFNVAKFAVGGVNWAHYLIADGGALLDPLDAVITSATQAMYQSVFLVWIGVALAILAVVLLLMAMRGDLARQTQRGAMAIGALVLAAAAYLAPVNWARAADSLLLDGVTQMQEGFLAQVGLGDRDTLPTVLVDQVVYQNWLRGNFGSPDVPQATDQGRPLLRASTFTIDEVATGQDTPQLAEQKKADFEAIAGQLGDRYSYFQGESGSRVGVGVLSLVQAVCIALFQLLSKVLVLVAMLLLRLMVMTAPVIAVIAVLKPDVLPALLRVAGAAIVNTVIVGALAGLHALLVVSLFRPGSGIDLWLALLVTGVVTVVLWAVARPFRRLVSMVSLTRDQFGGIVPGISGGPMSRVWQRMRGADPEPRQGRWWDERRATGAGGDADAVRPEAGYNGPPVQATVTQAGPGARTPRRHPETASIPVARRAALPAGNPRLPASTGGYPARTDPGEIDERVIYRRPDSPALRSAEVRPVDPELVDGTTVYRLYRPARSGRAD</sequence>
<reference evidence="4" key="1">
    <citation type="journal article" date="2019" name="Int. J. Syst. Evol. Microbiol.">
        <title>The Global Catalogue of Microorganisms (GCM) 10K type strain sequencing project: providing services to taxonomists for standard genome sequencing and annotation.</title>
        <authorList>
            <consortium name="The Broad Institute Genomics Platform"/>
            <consortium name="The Broad Institute Genome Sequencing Center for Infectious Disease"/>
            <person name="Wu L."/>
            <person name="Ma J."/>
        </authorList>
    </citation>
    <scope>NUCLEOTIDE SEQUENCE [LARGE SCALE GENOMIC DNA]</scope>
    <source>
        <strain evidence="4">JCM 17906</strain>
    </source>
</reference>
<feature type="region of interest" description="Disordered" evidence="1">
    <location>
        <begin position="94"/>
        <end position="124"/>
    </location>
</feature>
<evidence type="ECO:0000256" key="2">
    <source>
        <dbReference type="SAM" id="Phobius"/>
    </source>
</evidence>
<keyword evidence="2" id="KW-0472">Membrane</keyword>
<feature type="transmembrane region" description="Helical" evidence="2">
    <location>
        <begin position="206"/>
        <end position="226"/>
    </location>
</feature>
<evidence type="ECO:0000256" key="1">
    <source>
        <dbReference type="SAM" id="MobiDB-lite"/>
    </source>
</evidence>
<gene>
    <name evidence="3" type="ORF">GCM10023175_15350</name>
</gene>
<organism evidence="3 4">
    <name type="scientific">Pseudonocardia xishanensis</name>
    <dbReference type="NCBI Taxonomy" id="630995"/>
    <lineage>
        <taxon>Bacteria</taxon>
        <taxon>Bacillati</taxon>
        <taxon>Actinomycetota</taxon>
        <taxon>Actinomycetes</taxon>
        <taxon>Pseudonocardiales</taxon>
        <taxon>Pseudonocardiaceae</taxon>
        <taxon>Pseudonocardia</taxon>
    </lineage>
</organism>
<feature type="transmembrane region" description="Helical" evidence="2">
    <location>
        <begin position="12"/>
        <end position="31"/>
    </location>
</feature>
<keyword evidence="2" id="KW-0812">Transmembrane</keyword>
<proteinExistence type="predicted"/>
<keyword evidence="2" id="KW-1133">Transmembrane helix</keyword>
<keyword evidence="4" id="KW-1185">Reference proteome</keyword>
<name>A0ABP8RL94_9PSEU</name>
<feature type="transmembrane region" description="Helical" evidence="2">
    <location>
        <begin position="430"/>
        <end position="451"/>
    </location>
</feature>
<protein>
    <recommendedName>
        <fullName evidence="5">TrbL/VirB6 plasmid conjugal transfer protein</fullName>
    </recommendedName>
</protein>
<evidence type="ECO:0000313" key="4">
    <source>
        <dbReference type="Proteomes" id="UP001501598"/>
    </source>
</evidence>
<feature type="transmembrane region" description="Helical" evidence="2">
    <location>
        <begin position="238"/>
        <end position="257"/>
    </location>
</feature>
<evidence type="ECO:0008006" key="5">
    <source>
        <dbReference type="Google" id="ProtNLM"/>
    </source>
</evidence>
<feature type="transmembrane region" description="Helical" evidence="2">
    <location>
        <begin position="394"/>
        <end position="418"/>
    </location>
</feature>
<evidence type="ECO:0000313" key="3">
    <source>
        <dbReference type="EMBL" id="GAA4541444.1"/>
    </source>
</evidence>
<feature type="region of interest" description="Disordered" evidence="1">
    <location>
        <begin position="589"/>
        <end position="611"/>
    </location>
</feature>
<comment type="caution">
    <text evidence="3">The sequence shown here is derived from an EMBL/GenBank/DDBJ whole genome shotgun (WGS) entry which is preliminary data.</text>
</comment>
<feature type="transmembrane region" description="Helical" evidence="2">
    <location>
        <begin position="368"/>
        <end position="387"/>
    </location>
</feature>
<dbReference type="Proteomes" id="UP001501598">
    <property type="component" value="Unassembled WGS sequence"/>
</dbReference>
<feature type="transmembrane region" description="Helical" evidence="2">
    <location>
        <begin position="68"/>
        <end position="90"/>
    </location>
</feature>
<feature type="region of interest" description="Disordered" evidence="1">
    <location>
        <begin position="550"/>
        <end position="576"/>
    </location>
</feature>
<feature type="transmembrane region" description="Helical" evidence="2">
    <location>
        <begin position="463"/>
        <end position="481"/>
    </location>
</feature>
<accession>A0ABP8RL94</accession>
<dbReference type="EMBL" id="BAABGT010000024">
    <property type="protein sequence ID" value="GAA4541444.1"/>
    <property type="molecule type" value="Genomic_DNA"/>
</dbReference>